<accession>Q4CNT3</accession>
<reference evidence="1 2" key="1">
    <citation type="journal article" date="2005" name="Science">
        <title>The genome sequence of Trypanosoma cruzi, etiologic agent of Chagas disease.</title>
        <authorList>
            <person name="El-Sayed N.M."/>
            <person name="Myler P.J."/>
            <person name="Bartholomeu D.C."/>
            <person name="Nilsson D."/>
            <person name="Aggarwal G."/>
            <person name="Tran A.N."/>
            <person name="Ghedin E."/>
            <person name="Worthey E.A."/>
            <person name="Delcher A.L."/>
            <person name="Blandin G."/>
            <person name="Westenberger S.J."/>
            <person name="Caler E."/>
            <person name="Cerqueira G.C."/>
            <person name="Branche C."/>
            <person name="Haas B."/>
            <person name="Anupama A."/>
            <person name="Arner E."/>
            <person name="Aslund L."/>
            <person name="Attipoe P."/>
            <person name="Bontempi E."/>
            <person name="Bringaud F."/>
            <person name="Burton P."/>
            <person name="Cadag E."/>
            <person name="Campbell D.A."/>
            <person name="Carrington M."/>
            <person name="Crabtree J."/>
            <person name="Darban H."/>
            <person name="da Silveira J.F."/>
            <person name="de Jong P."/>
            <person name="Edwards K."/>
            <person name="Englund P.T."/>
            <person name="Fazelina G."/>
            <person name="Feldblyum T."/>
            <person name="Ferella M."/>
            <person name="Frasch A.C."/>
            <person name="Gull K."/>
            <person name="Horn D."/>
            <person name="Hou L."/>
            <person name="Huang Y."/>
            <person name="Kindlund E."/>
            <person name="Klingbeil M."/>
            <person name="Kluge S."/>
            <person name="Koo H."/>
            <person name="Lacerda D."/>
            <person name="Levin M.J."/>
            <person name="Lorenzi H."/>
            <person name="Louie T."/>
            <person name="Machado C.R."/>
            <person name="McCulloch R."/>
            <person name="McKenna A."/>
            <person name="Mizuno Y."/>
            <person name="Mottram J.C."/>
            <person name="Nelson S."/>
            <person name="Ochaya S."/>
            <person name="Osoegawa K."/>
            <person name="Pai G."/>
            <person name="Parsons M."/>
            <person name="Pentony M."/>
            <person name="Pettersson U."/>
            <person name="Pop M."/>
            <person name="Ramirez J.L."/>
            <person name="Rinta J."/>
            <person name="Robertson L."/>
            <person name="Salzberg S.L."/>
            <person name="Sanchez D.O."/>
            <person name="Seyler A."/>
            <person name="Sharma R."/>
            <person name="Shetty J."/>
            <person name="Simpson A.J."/>
            <person name="Sisk E."/>
            <person name="Tammi M.T."/>
            <person name="Tarleton R."/>
            <person name="Teixeira S."/>
            <person name="Van Aken S."/>
            <person name="Vogt C."/>
            <person name="Ward P.N."/>
            <person name="Wickstead B."/>
            <person name="Wortman J."/>
            <person name="White O."/>
            <person name="Fraser C.M."/>
            <person name="Stuart K.D."/>
            <person name="Andersson B."/>
        </authorList>
    </citation>
    <scope>NUCLEOTIDE SEQUENCE [LARGE SCALE GENOMIC DNA]</scope>
    <source>
        <strain evidence="1 2">CL Brener</strain>
    </source>
</reference>
<dbReference type="eggNOG" id="ENOG502S1GN">
    <property type="taxonomic scope" value="Eukaryota"/>
</dbReference>
<dbReference type="RefSeq" id="XP_803410.1">
    <property type="nucleotide sequence ID" value="XM_798317.1"/>
</dbReference>
<dbReference type="KEGG" id="tcr:510969.20"/>
<dbReference type="GeneID" id="3533041"/>
<gene>
    <name evidence="1" type="ORF">Tc00.1047053510969.20</name>
</gene>
<dbReference type="InParanoid" id="Q4CNT3"/>
<dbReference type="PaxDb" id="353153-Q4CNT3"/>
<proteinExistence type="predicted"/>
<sequence length="262" mass="29574">MDPSLIIPSSSPPLFFYFFLGLLFLPCWRSCCLLRTAITFLLQGGKGSRSTSGTHRDGLRLREVEMYGDGDRKTISELRRDAAAVQRRILDQTVQLQRVQNATARASRLIDQLLRLFATEVKGNDRDALFAVLASISEDLDFSNVPLIPIAIALANDHFSNVKRIRAVRNRFLDDNSVIFLAHVLRFSPSLSQVELLDISGTRVTEKGLFFLLEMMEERETPFALIAKDRVPSEIPVAVEFMQKYQLALRKVGRKSNCALTL</sequence>
<name>Q4CNT3_TRYCC</name>
<comment type="caution">
    <text evidence="1">The sequence shown here is derived from an EMBL/GenBank/DDBJ whole genome shotgun (WGS) entry which is preliminary data.</text>
</comment>
<dbReference type="Proteomes" id="UP000002296">
    <property type="component" value="Unassembled WGS sequence"/>
</dbReference>
<organism evidence="1 2">
    <name type="scientific">Trypanosoma cruzi (strain CL Brener)</name>
    <dbReference type="NCBI Taxonomy" id="353153"/>
    <lineage>
        <taxon>Eukaryota</taxon>
        <taxon>Discoba</taxon>
        <taxon>Euglenozoa</taxon>
        <taxon>Kinetoplastea</taxon>
        <taxon>Metakinetoplastina</taxon>
        <taxon>Trypanosomatida</taxon>
        <taxon>Trypanosomatidae</taxon>
        <taxon>Trypanosoma</taxon>
        <taxon>Schizotrypanum</taxon>
    </lineage>
</organism>
<evidence type="ECO:0000313" key="2">
    <source>
        <dbReference type="Proteomes" id="UP000002296"/>
    </source>
</evidence>
<dbReference type="SMR" id="Q4CNT3"/>
<dbReference type="AlphaFoldDB" id="Q4CNT3"/>
<evidence type="ECO:0000313" key="1">
    <source>
        <dbReference type="EMBL" id="EAN81934.1"/>
    </source>
</evidence>
<dbReference type="EMBL" id="AAHK01002841">
    <property type="protein sequence ID" value="EAN81934.1"/>
    <property type="molecule type" value="Genomic_DNA"/>
</dbReference>
<protein>
    <submittedName>
        <fullName evidence="1">Uncharacterized protein</fullName>
    </submittedName>
</protein>
<keyword evidence="2" id="KW-1185">Reference proteome</keyword>